<evidence type="ECO:0000313" key="3">
    <source>
        <dbReference type="EMBL" id="MFC0603053.1"/>
    </source>
</evidence>
<organism evidence="3 4">
    <name type="scientific">Winogradskyella pulchriflava</name>
    <dbReference type="NCBI Taxonomy" id="1110688"/>
    <lineage>
        <taxon>Bacteria</taxon>
        <taxon>Pseudomonadati</taxon>
        <taxon>Bacteroidota</taxon>
        <taxon>Flavobacteriia</taxon>
        <taxon>Flavobacteriales</taxon>
        <taxon>Flavobacteriaceae</taxon>
        <taxon>Winogradskyella</taxon>
    </lineage>
</organism>
<evidence type="ECO:0000313" key="4">
    <source>
        <dbReference type="Proteomes" id="UP001589832"/>
    </source>
</evidence>
<gene>
    <name evidence="3" type="ORF">ACFFGA_00680</name>
</gene>
<feature type="chain" id="PRO_5045808899" description="Transglutaminase-like domain-containing protein" evidence="1">
    <location>
        <begin position="19"/>
        <end position="337"/>
    </location>
</feature>
<accession>A0ABV6Q465</accession>
<dbReference type="PANTHER" id="PTHR46333:SF2">
    <property type="entry name" value="CYTOKINESIS PROTEIN 3"/>
    <property type="match status" value="1"/>
</dbReference>
<dbReference type="InterPro" id="IPR052557">
    <property type="entry name" value="CAP/Cytokinesis_protein"/>
</dbReference>
<reference evidence="3 4" key="1">
    <citation type="submission" date="2024-09" db="EMBL/GenBank/DDBJ databases">
        <authorList>
            <person name="Sun Q."/>
            <person name="Mori K."/>
        </authorList>
    </citation>
    <scope>NUCLEOTIDE SEQUENCE [LARGE SCALE GENOMIC DNA]</scope>
    <source>
        <strain evidence="3 4">NCAIM B.02481</strain>
    </source>
</reference>
<sequence length="337" mass="39737">MKSFQYILLLFLACQLHAQISDFDHIDFKKADSIALSYGNEDLSNLPELSYKLTNHLTTDVERYRSIYRWVCANIKNDYGLYLKNKYKRERFINDSVKFKAWNSAFRKRLFKKLTKHKRTICTGYAYLVKKLTEFANLECEIIQGYGRVSTTDIEGLTLPNHSWNAIKLNNKWYLSDPTWASGIPDPKSNRFTFQYNDGFFLTNPKLFAINHFPNESKWWLLEDTVPSFNDFLDAPIIYGKAYKNLEAHKLPKQFHHQLKTFEKIMFQYEIKTSVEDAKIHFLIDNGYNQKKVQPTSKVVNAQLLTIEHQFDKTGFYDVHFYIGEDLISTYTIEVTK</sequence>
<feature type="domain" description="Transglutaminase-like" evidence="2">
    <location>
        <begin position="114"/>
        <end position="180"/>
    </location>
</feature>
<dbReference type="SMART" id="SM00460">
    <property type="entry name" value="TGc"/>
    <property type="match status" value="1"/>
</dbReference>
<comment type="caution">
    <text evidence="3">The sequence shown here is derived from an EMBL/GenBank/DDBJ whole genome shotgun (WGS) entry which is preliminary data.</text>
</comment>
<evidence type="ECO:0000256" key="1">
    <source>
        <dbReference type="SAM" id="SignalP"/>
    </source>
</evidence>
<feature type="signal peptide" evidence="1">
    <location>
        <begin position="1"/>
        <end position="18"/>
    </location>
</feature>
<dbReference type="Gene3D" id="3.10.620.30">
    <property type="match status" value="1"/>
</dbReference>
<protein>
    <recommendedName>
        <fullName evidence="2">Transglutaminase-like domain-containing protein</fullName>
    </recommendedName>
</protein>
<name>A0ABV6Q465_9FLAO</name>
<dbReference type="PANTHER" id="PTHR46333">
    <property type="entry name" value="CYTOKINESIS PROTEIN 3"/>
    <property type="match status" value="1"/>
</dbReference>
<dbReference type="InterPro" id="IPR038765">
    <property type="entry name" value="Papain-like_cys_pep_sf"/>
</dbReference>
<dbReference type="SUPFAM" id="SSF54001">
    <property type="entry name" value="Cysteine proteinases"/>
    <property type="match status" value="1"/>
</dbReference>
<evidence type="ECO:0000259" key="2">
    <source>
        <dbReference type="SMART" id="SM00460"/>
    </source>
</evidence>
<keyword evidence="4" id="KW-1185">Reference proteome</keyword>
<proteinExistence type="predicted"/>
<dbReference type="Pfam" id="PF01841">
    <property type="entry name" value="Transglut_core"/>
    <property type="match status" value="1"/>
</dbReference>
<keyword evidence="1" id="KW-0732">Signal</keyword>
<dbReference type="InterPro" id="IPR002931">
    <property type="entry name" value="Transglutaminase-like"/>
</dbReference>
<dbReference type="Proteomes" id="UP001589832">
    <property type="component" value="Unassembled WGS sequence"/>
</dbReference>
<dbReference type="RefSeq" id="WP_386058187.1">
    <property type="nucleotide sequence ID" value="NZ_JBHLTQ010000001.1"/>
</dbReference>
<dbReference type="EMBL" id="JBHLTQ010000001">
    <property type="protein sequence ID" value="MFC0603053.1"/>
    <property type="molecule type" value="Genomic_DNA"/>
</dbReference>